<feature type="transmembrane region" description="Helical" evidence="5">
    <location>
        <begin position="285"/>
        <end position="309"/>
    </location>
</feature>
<reference evidence="8" key="3">
    <citation type="submission" date="2015-06" db="UniProtKB">
        <authorList>
            <consortium name="EnsemblMetazoa"/>
        </authorList>
    </citation>
    <scope>IDENTIFICATION</scope>
</reference>
<gene>
    <name evidence="7" type="ORF">CAPTEDRAFT_94101</name>
</gene>
<proteinExistence type="predicted"/>
<dbReference type="STRING" id="283909.R7V444"/>
<dbReference type="PANTHER" id="PTHR22950">
    <property type="entry name" value="AMINO ACID TRANSPORTER"/>
    <property type="match status" value="1"/>
</dbReference>
<dbReference type="EMBL" id="AMQN01005200">
    <property type="status" value="NOT_ANNOTATED_CDS"/>
    <property type="molecule type" value="Genomic_DNA"/>
</dbReference>
<dbReference type="GO" id="GO:0015179">
    <property type="term" value="F:L-amino acid transmembrane transporter activity"/>
    <property type="evidence" value="ECO:0007669"/>
    <property type="project" value="TreeGrafter"/>
</dbReference>
<keyword evidence="2 5" id="KW-0812">Transmembrane</keyword>
<accession>R7V444</accession>
<feature type="transmembrane region" description="Helical" evidence="5">
    <location>
        <begin position="246"/>
        <end position="265"/>
    </location>
</feature>
<evidence type="ECO:0000256" key="3">
    <source>
        <dbReference type="ARBA" id="ARBA00022989"/>
    </source>
</evidence>
<feature type="transmembrane region" description="Helical" evidence="5">
    <location>
        <begin position="213"/>
        <end position="234"/>
    </location>
</feature>
<evidence type="ECO:0000313" key="9">
    <source>
        <dbReference type="Proteomes" id="UP000014760"/>
    </source>
</evidence>
<dbReference type="EMBL" id="KB295394">
    <property type="protein sequence ID" value="ELU13207.1"/>
    <property type="molecule type" value="Genomic_DNA"/>
</dbReference>
<organism evidence="7">
    <name type="scientific">Capitella teleta</name>
    <name type="common">Polychaete worm</name>
    <dbReference type="NCBI Taxonomy" id="283909"/>
    <lineage>
        <taxon>Eukaryota</taxon>
        <taxon>Metazoa</taxon>
        <taxon>Spiralia</taxon>
        <taxon>Lophotrochozoa</taxon>
        <taxon>Annelida</taxon>
        <taxon>Polychaeta</taxon>
        <taxon>Sedentaria</taxon>
        <taxon>Scolecida</taxon>
        <taxon>Capitellidae</taxon>
        <taxon>Capitella</taxon>
    </lineage>
</organism>
<evidence type="ECO:0000256" key="5">
    <source>
        <dbReference type="SAM" id="Phobius"/>
    </source>
</evidence>
<feature type="transmembrane region" description="Helical" evidence="5">
    <location>
        <begin position="97"/>
        <end position="121"/>
    </location>
</feature>
<protein>
    <recommendedName>
        <fullName evidence="6">Amino acid transporter transmembrane domain-containing protein</fullName>
    </recommendedName>
</protein>
<sequence length="383" mass="42951">MGDQEYCFQCPLFTCVAGHRATWFTSGLILANVIVGAGLLNFPSAYHDAGGIYCAVVTQAVCIAVVTVGMFMMAYCADQCGLGTYQCVVGHFCGPKAYLLCNIAIVLHNWGTCITMLVIVADQIDSTVYFAYGADFCRHWFLRRSFTLSVITVLVIFPFSFPKRMETYKFVSFLGVLATGYIVFLTIMEYYRTNTSDVVLKYRPDTFMDIFKVIPAICFSFEAHVEVIPLYAEFRNRNLKELIKSISLAYFICLSVYTIVGIYGYLTFGERVSTDLLTSYTHMNIFLIIGMSFMVLKSVASYPVLFFCARLVLNCRRWAAYSFYEFRRRIVIIVTLVSISLAIALVVPNIGSIIAILGGTASLFIFVFPGASKIYYIPSIILP</sequence>
<reference evidence="7 9" key="2">
    <citation type="journal article" date="2013" name="Nature">
        <title>Insights into bilaterian evolution from three spiralian genomes.</title>
        <authorList>
            <person name="Simakov O."/>
            <person name="Marletaz F."/>
            <person name="Cho S.J."/>
            <person name="Edsinger-Gonzales E."/>
            <person name="Havlak P."/>
            <person name="Hellsten U."/>
            <person name="Kuo D.H."/>
            <person name="Larsson T."/>
            <person name="Lv J."/>
            <person name="Arendt D."/>
            <person name="Savage R."/>
            <person name="Osoegawa K."/>
            <person name="de Jong P."/>
            <person name="Grimwood J."/>
            <person name="Chapman J.A."/>
            <person name="Shapiro H."/>
            <person name="Aerts A."/>
            <person name="Otillar R.P."/>
            <person name="Terry A.Y."/>
            <person name="Boore J.L."/>
            <person name="Grigoriev I.V."/>
            <person name="Lindberg D.R."/>
            <person name="Seaver E.C."/>
            <person name="Weisblat D.A."/>
            <person name="Putnam N.H."/>
            <person name="Rokhsar D.S."/>
        </authorList>
    </citation>
    <scope>NUCLEOTIDE SEQUENCE</scope>
    <source>
        <strain evidence="7 9">I ESC-2004</strain>
    </source>
</reference>
<dbReference type="OMA" id="NQKISHW"/>
<evidence type="ECO:0000313" key="8">
    <source>
        <dbReference type="EnsemblMetazoa" id="CapteP94101"/>
    </source>
</evidence>
<dbReference type="HOGENOM" id="CLU_038973_0_0_1"/>
<dbReference type="AlphaFoldDB" id="R7V444"/>
<dbReference type="EnsemblMetazoa" id="CapteT94101">
    <property type="protein sequence ID" value="CapteP94101"/>
    <property type="gene ID" value="CapteG94101"/>
</dbReference>
<dbReference type="Proteomes" id="UP000014760">
    <property type="component" value="Unassembled WGS sequence"/>
</dbReference>
<dbReference type="Pfam" id="PF01490">
    <property type="entry name" value="Aa_trans"/>
    <property type="match status" value="1"/>
</dbReference>
<keyword evidence="4 5" id="KW-0472">Membrane</keyword>
<dbReference type="OrthoDB" id="438545at2759"/>
<name>R7V444_CAPTE</name>
<comment type="subcellular location">
    <subcellularLocation>
        <location evidence="1">Membrane</location>
        <topology evidence="1">Multi-pass membrane protein</topology>
    </subcellularLocation>
</comment>
<evidence type="ECO:0000256" key="1">
    <source>
        <dbReference type="ARBA" id="ARBA00004141"/>
    </source>
</evidence>
<evidence type="ECO:0000256" key="2">
    <source>
        <dbReference type="ARBA" id="ARBA00022692"/>
    </source>
</evidence>
<dbReference type="InterPro" id="IPR013057">
    <property type="entry name" value="AA_transpt_TM"/>
</dbReference>
<feature type="transmembrane region" description="Helical" evidence="5">
    <location>
        <begin position="353"/>
        <end position="376"/>
    </location>
</feature>
<evidence type="ECO:0000256" key="4">
    <source>
        <dbReference type="ARBA" id="ARBA00023136"/>
    </source>
</evidence>
<dbReference type="PANTHER" id="PTHR22950:SF652">
    <property type="entry name" value="TRANSMEMBRANE AMINO ACID TRANSPORTER FAMILY PROTEIN"/>
    <property type="match status" value="1"/>
</dbReference>
<feature type="transmembrane region" description="Helical" evidence="5">
    <location>
        <begin position="21"/>
        <end position="44"/>
    </location>
</feature>
<keyword evidence="3 5" id="KW-1133">Transmembrane helix</keyword>
<feature type="transmembrane region" description="Helical" evidence="5">
    <location>
        <begin position="173"/>
        <end position="193"/>
    </location>
</feature>
<reference evidence="9" key="1">
    <citation type="submission" date="2012-12" db="EMBL/GenBank/DDBJ databases">
        <authorList>
            <person name="Hellsten U."/>
            <person name="Grimwood J."/>
            <person name="Chapman J.A."/>
            <person name="Shapiro H."/>
            <person name="Aerts A."/>
            <person name="Otillar R.P."/>
            <person name="Terry A.Y."/>
            <person name="Boore J.L."/>
            <person name="Simakov O."/>
            <person name="Marletaz F."/>
            <person name="Cho S.-J."/>
            <person name="Edsinger-Gonzales E."/>
            <person name="Havlak P."/>
            <person name="Kuo D.-H."/>
            <person name="Larsson T."/>
            <person name="Lv J."/>
            <person name="Arendt D."/>
            <person name="Savage R."/>
            <person name="Osoegawa K."/>
            <person name="de Jong P."/>
            <person name="Lindberg D.R."/>
            <person name="Seaver E.C."/>
            <person name="Weisblat D.A."/>
            <person name="Putnam N.H."/>
            <person name="Grigoriev I.V."/>
            <person name="Rokhsar D.S."/>
        </authorList>
    </citation>
    <scope>NUCLEOTIDE SEQUENCE</scope>
    <source>
        <strain evidence="9">I ESC-2004</strain>
    </source>
</reference>
<feature type="domain" description="Amino acid transporter transmembrane" evidence="6">
    <location>
        <begin position="19"/>
        <end position="373"/>
    </location>
</feature>
<keyword evidence="9" id="KW-1185">Reference proteome</keyword>
<dbReference type="GO" id="GO:0016020">
    <property type="term" value="C:membrane"/>
    <property type="evidence" value="ECO:0007669"/>
    <property type="project" value="UniProtKB-SubCell"/>
</dbReference>
<evidence type="ECO:0000259" key="6">
    <source>
        <dbReference type="Pfam" id="PF01490"/>
    </source>
</evidence>
<feature type="transmembrane region" description="Helical" evidence="5">
    <location>
        <begin position="330"/>
        <end position="347"/>
    </location>
</feature>
<evidence type="ECO:0000313" key="7">
    <source>
        <dbReference type="EMBL" id="ELU13207.1"/>
    </source>
</evidence>
<feature type="transmembrane region" description="Helical" evidence="5">
    <location>
        <begin position="141"/>
        <end position="161"/>
    </location>
</feature>
<feature type="transmembrane region" description="Helical" evidence="5">
    <location>
        <begin position="50"/>
        <end position="76"/>
    </location>
</feature>